<comment type="similarity">
    <text evidence="2 8">Belongs to the 4-toluene sulfonate uptake permease (TSUP) (TC 2.A.102) family.</text>
</comment>
<feature type="transmembrane region" description="Helical" evidence="8">
    <location>
        <begin position="12"/>
        <end position="45"/>
    </location>
</feature>
<feature type="transmembrane region" description="Helical" evidence="8">
    <location>
        <begin position="82"/>
        <end position="101"/>
    </location>
</feature>
<comment type="subcellular location">
    <subcellularLocation>
        <location evidence="1 8">Cell membrane</location>
        <topology evidence="1 8">Multi-pass membrane protein</topology>
    </subcellularLocation>
</comment>
<evidence type="ECO:0000256" key="6">
    <source>
        <dbReference type="ARBA" id="ARBA00022989"/>
    </source>
</evidence>
<accession>A0ABY3PSE5</accession>
<dbReference type="Pfam" id="PF01925">
    <property type="entry name" value="TauE"/>
    <property type="match status" value="1"/>
</dbReference>
<feature type="transmembrane region" description="Helical" evidence="8">
    <location>
        <begin position="107"/>
        <end position="125"/>
    </location>
</feature>
<keyword evidence="4 8" id="KW-1003">Cell membrane</keyword>
<dbReference type="Proteomes" id="UP001054846">
    <property type="component" value="Chromosome"/>
</dbReference>
<dbReference type="RefSeq" id="WP_230843790.1">
    <property type="nucleotide sequence ID" value="NZ_CP063845.1"/>
</dbReference>
<keyword evidence="5 8" id="KW-0812">Transmembrane</keyword>
<evidence type="ECO:0000256" key="1">
    <source>
        <dbReference type="ARBA" id="ARBA00004651"/>
    </source>
</evidence>
<sequence>MAGGFTGQPTLLEYALVVLAGCLAVAINTLAGGGSLLSFPVLLFLGMPPIAANATNAVGLSVGGISAVLGFGHYYPSCRRRFWLLVVPTVPGALGGAWLLAHTSEALFGQLVPVLIAAATALLALQDRIKRWSTRRWGTFPGFLGLPVQFAVAVYGGYFGAGMGILIMACLGLYLEGSLHEHNAIKTWLQWGINGAASVLFVVSGLVDPAVAACLIVGGLFGGWAAAILAERIEPMHLRRLIVGLGAVLCVWFILRP</sequence>
<keyword evidence="6 8" id="KW-1133">Transmembrane helix</keyword>
<evidence type="ECO:0000256" key="8">
    <source>
        <dbReference type="RuleBase" id="RU363041"/>
    </source>
</evidence>
<evidence type="ECO:0000313" key="9">
    <source>
        <dbReference type="EMBL" id="UFP96552.1"/>
    </source>
</evidence>
<evidence type="ECO:0000256" key="4">
    <source>
        <dbReference type="ARBA" id="ARBA00022475"/>
    </source>
</evidence>
<evidence type="ECO:0000256" key="5">
    <source>
        <dbReference type="ARBA" id="ARBA00022692"/>
    </source>
</evidence>
<dbReference type="InterPro" id="IPR052017">
    <property type="entry name" value="TSUP"/>
</dbReference>
<feature type="transmembrane region" description="Helical" evidence="8">
    <location>
        <begin position="210"/>
        <end position="230"/>
    </location>
</feature>
<evidence type="ECO:0000256" key="2">
    <source>
        <dbReference type="ARBA" id="ARBA00009142"/>
    </source>
</evidence>
<evidence type="ECO:0000256" key="7">
    <source>
        <dbReference type="ARBA" id="ARBA00023136"/>
    </source>
</evidence>
<organism evidence="9 10">
    <name type="scientific">Gloeobacter morelensis MG652769</name>
    <dbReference type="NCBI Taxonomy" id="2781736"/>
    <lineage>
        <taxon>Bacteria</taxon>
        <taxon>Bacillati</taxon>
        <taxon>Cyanobacteriota</taxon>
        <taxon>Cyanophyceae</taxon>
        <taxon>Gloeobacterales</taxon>
        <taxon>Gloeobacteraceae</taxon>
        <taxon>Gloeobacter</taxon>
        <taxon>Gloeobacter morelensis</taxon>
    </lineage>
</organism>
<evidence type="ECO:0000256" key="3">
    <source>
        <dbReference type="ARBA" id="ARBA00022448"/>
    </source>
</evidence>
<reference evidence="9 10" key="1">
    <citation type="journal article" date="2021" name="Genome Biol. Evol.">
        <title>Complete Genome Sequencing of a Novel Gloeobacter Species from a Waterfall Cave in Mexico.</title>
        <authorList>
            <person name="Saw J.H."/>
            <person name="Cardona T."/>
            <person name="Montejano G."/>
        </authorList>
    </citation>
    <scope>NUCLEOTIDE SEQUENCE [LARGE SCALE GENOMIC DNA]</scope>
    <source>
        <strain evidence="9">MG652769</strain>
    </source>
</reference>
<dbReference type="InterPro" id="IPR002781">
    <property type="entry name" value="TM_pro_TauE-like"/>
</dbReference>
<keyword evidence="10" id="KW-1185">Reference proteome</keyword>
<keyword evidence="7 8" id="KW-0472">Membrane</keyword>
<feature type="transmembrane region" description="Helical" evidence="8">
    <location>
        <begin position="57"/>
        <end position="75"/>
    </location>
</feature>
<gene>
    <name evidence="9" type="ORF">ISF26_10205</name>
</gene>
<evidence type="ECO:0000313" key="10">
    <source>
        <dbReference type="Proteomes" id="UP001054846"/>
    </source>
</evidence>
<dbReference type="PANTHER" id="PTHR30269">
    <property type="entry name" value="TRANSMEMBRANE PROTEIN YFCA"/>
    <property type="match status" value="1"/>
</dbReference>
<feature type="transmembrane region" description="Helical" evidence="8">
    <location>
        <begin position="237"/>
        <end position="255"/>
    </location>
</feature>
<name>A0ABY3PSE5_9CYAN</name>
<protein>
    <recommendedName>
        <fullName evidence="8">Probable membrane transporter protein</fullName>
    </recommendedName>
</protein>
<keyword evidence="3" id="KW-0813">Transport</keyword>
<dbReference type="EMBL" id="CP063845">
    <property type="protein sequence ID" value="UFP96552.1"/>
    <property type="molecule type" value="Genomic_DNA"/>
</dbReference>
<feature type="transmembrane region" description="Helical" evidence="8">
    <location>
        <begin position="137"/>
        <end position="152"/>
    </location>
</feature>
<proteinExistence type="inferred from homology"/>
<dbReference type="PANTHER" id="PTHR30269:SF0">
    <property type="entry name" value="MEMBRANE TRANSPORTER PROTEIN YFCA-RELATED"/>
    <property type="match status" value="1"/>
</dbReference>